<dbReference type="CDD" id="cd01647">
    <property type="entry name" value="RT_LTR"/>
    <property type="match status" value="1"/>
</dbReference>
<keyword evidence="7" id="KW-0175">Coiled coil</keyword>
<dbReference type="GO" id="GO:0003676">
    <property type="term" value="F:nucleic acid binding"/>
    <property type="evidence" value="ECO:0007669"/>
    <property type="project" value="InterPro"/>
</dbReference>
<proteinExistence type="predicted"/>
<evidence type="ECO:0000256" key="6">
    <source>
        <dbReference type="ARBA" id="ARBA00022918"/>
    </source>
</evidence>
<dbReference type="InterPro" id="IPR001584">
    <property type="entry name" value="Integrase_cat-core"/>
</dbReference>
<dbReference type="PROSITE" id="PS50994">
    <property type="entry name" value="INTEGRASE"/>
    <property type="match status" value="1"/>
</dbReference>
<protein>
    <recommendedName>
        <fullName evidence="8">Integrase catalytic domain-containing protein</fullName>
    </recommendedName>
</protein>
<dbReference type="CDD" id="cd00303">
    <property type="entry name" value="retropepsin_like"/>
    <property type="match status" value="1"/>
</dbReference>
<dbReference type="PANTHER" id="PTHR37984:SF5">
    <property type="entry name" value="PROTEIN NYNRIN-LIKE"/>
    <property type="match status" value="1"/>
</dbReference>
<dbReference type="Gene3D" id="3.30.70.270">
    <property type="match status" value="1"/>
</dbReference>
<evidence type="ECO:0000259" key="8">
    <source>
        <dbReference type="PROSITE" id="PS50994"/>
    </source>
</evidence>
<dbReference type="InterPro" id="IPR036397">
    <property type="entry name" value="RNaseH_sf"/>
</dbReference>
<evidence type="ECO:0000256" key="2">
    <source>
        <dbReference type="ARBA" id="ARBA00022695"/>
    </source>
</evidence>
<dbReference type="InterPro" id="IPR050951">
    <property type="entry name" value="Retrovirus_Pol_polyprotein"/>
</dbReference>
<evidence type="ECO:0000313" key="10">
    <source>
        <dbReference type="Proteomes" id="UP001172457"/>
    </source>
</evidence>
<dbReference type="Proteomes" id="UP001172457">
    <property type="component" value="Chromosome 5"/>
</dbReference>
<dbReference type="Pfam" id="PF08284">
    <property type="entry name" value="RVP_2"/>
    <property type="match status" value="1"/>
</dbReference>
<dbReference type="InterPro" id="IPR021109">
    <property type="entry name" value="Peptidase_aspartic_dom_sf"/>
</dbReference>
<evidence type="ECO:0000256" key="7">
    <source>
        <dbReference type="SAM" id="Coils"/>
    </source>
</evidence>
<feature type="domain" description="Integrase catalytic" evidence="8">
    <location>
        <begin position="899"/>
        <end position="1004"/>
    </location>
</feature>
<dbReference type="SUPFAM" id="SSF53098">
    <property type="entry name" value="Ribonuclease H-like"/>
    <property type="match status" value="1"/>
</dbReference>
<dbReference type="InterPro" id="IPR005162">
    <property type="entry name" value="Retrotrans_gag_dom"/>
</dbReference>
<gene>
    <name evidence="9" type="ORF">OSB04_020099</name>
</gene>
<dbReference type="PANTHER" id="PTHR37984">
    <property type="entry name" value="PROTEIN CBG26694"/>
    <property type="match status" value="1"/>
</dbReference>
<dbReference type="InterPro" id="IPR041588">
    <property type="entry name" value="Integrase_H2C2"/>
</dbReference>
<comment type="caution">
    <text evidence="9">The sequence shown here is derived from an EMBL/GenBank/DDBJ whole genome shotgun (WGS) entry which is preliminary data.</text>
</comment>
<keyword evidence="2" id="KW-0548">Nucleotidyltransferase</keyword>
<dbReference type="GO" id="GO:0003964">
    <property type="term" value="F:RNA-directed DNA polymerase activity"/>
    <property type="evidence" value="ECO:0007669"/>
    <property type="project" value="UniProtKB-KW"/>
</dbReference>
<dbReference type="Pfam" id="PF17921">
    <property type="entry name" value="Integrase_H2C2"/>
    <property type="match status" value="1"/>
</dbReference>
<dbReference type="Pfam" id="PF00078">
    <property type="entry name" value="RVT_1"/>
    <property type="match status" value="1"/>
</dbReference>
<dbReference type="AlphaFoldDB" id="A0AA38T310"/>
<keyword evidence="4" id="KW-0255">Endonuclease</keyword>
<keyword evidence="1" id="KW-0808">Transferase</keyword>
<dbReference type="InterPro" id="IPR043502">
    <property type="entry name" value="DNA/RNA_pol_sf"/>
</dbReference>
<evidence type="ECO:0000313" key="9">
    <source>
        <dbReference type="EMBL" id="KAJ9547556.1"/>
    </source>
</evidence>
<dbReference type="InterPro" id="IPR012337">
    <property type="entry name" value="RNaseH-like_sf"/>
</dbReference>
<keyword evidence="6" id="KW-0695">RNA-directed DNA polymerase</keyword>
<dbReference type="Gene3D" id="2.40.70.10">
    <property type="entry name" value="Acid Proteases"/>
    <property type="match status" value="1"/>
</dbReference>
<keyword evidence="5" id="KW-0378">Hydrolase</keyword>
<dbReference type="Gene3D" id="1.10.340.70">
    <property type="match status" value="1"/>
</dbReference>
<dbReference type="InterPro" id="IPR001969">
    <property type="entry name" value="Aspartic_peptidase_AS"/>
</dbReference>
<name>A0AA38T310_9ASTR</name>
<dbReference type="InterPro" id="IPR000477">
    <property type="entry name" value="RT_dom"/>
</dbReference>
<dbReference type="SUPFAM" id="SSF56672">
    <property type="entry name" value="DNA/RNA polymerases"/>
    <property type="match status" value="1"/>
</dbReference>
<evidence type="ECO:0000256" key="4">
    <source>
        <dbReference type="ARBA" id="ARBA00022759"/>
    </source>
</evidence>
<dbReference type="GO" id="GO:0004519">
    <property type="term" value="F:endonuclease activity"/>
    <property type="evidence" value="ECO:0007669"/>
    <property type="project" value="UniProtKB-KW"/>
</dbReference>
<dbReference type="Gene3D" id="3.10.10.10">
    <property type="entry name" value="HIV Type 1 Reverse Transcriptase, subunit A, domain 1"/>
    <property type="match status" value="1"/>
</dbReference>
<keyword evidence="10" id="KW-1185">Reference proteome</keyword>
<keyword evidence="3" id="KW-0540">Nuclease</keyword>
<reference evidence="9" key="1">
    <citation type="submission" date="2023-03" db="EMBL/GenBank/DDBJ databases">
        <title>Chromosome-scale reference genome and RAD-based genetic map of yellow starthistle (Centaurea solstitialis) reveal putative structural variation and QTLs associated with invader traits.</title>
        <authorList>
            <person name="Reatini B."/>
            <person name="Cang F.A."/>
            <person name="Jiang Q."/>
            <person name="Mckibben M.T.W."/>
            <person name="Barker M.S."/>
            <person name="Rieseberg L.H."/>
            <person name="Dlugosch K.M."/>
        </authorList>
    </citation>
    <scope>NUCLEOTIDE SEQUENCE</scope>
    <source>
        <strain evidence="9">CAN-66</strain>
        <tissue evidence="9">Leaf</tissue>
    </source>
</reference>
<evidence type="ECO:0000256" key="5">
    <source>
        <dbReference type="ARBA" id="ARBA00022801"/>
    </source>
</evidence>
<dbReference type="PROSITE" id="PS00141">
    <property type="entry name" value="ASP_PROTEASE"/>
    <property type="match status" value="1"/>
</dbReference>
<accession>A0AA38T310</accession>
<evidence type="ECO:0000256" key="3">
    <source>
        <dbReference type="ARBA" id="ARBA00022722"/>
    </source>
</evidence>
<dbReference type="EMBL" id="JARYMX010000005">
    <property type="protein sequence ID" value="KAJ9547556.1"/>
    <property type="molecule type" value="Genomic_DNA"/>
</dbReference>
<sequence>MVTTRRMSGTESENPDLRDLIASKVNETLQQILPGLFAQMKDELLQALDQRIDVAFTTRGSTTGITSKDWWGLILKSRTEEQIDTMTWDKFKVLFNEQFSTRIEKESITTEFLRLTQTTETVNEITDQLLEKSLFCPDNVSNEAIKMYRYRGVLKLDIREFVAREMCKSFNQMVEVARARELYLEEQQQGKRKVEQTQAPAKKFTGSRSDGRKGFMGCSKCGTTIRASAGRWIRCVSIPGHIKPNCPKLAEALVQAPAPTTLRITDGTTGKKGGSSASRGRAFQVTAEEAQTASDVVTGVFPVNARPVLVLFDTGATLSYVSHAFCKDFQLERGKLANPLAIDIAAEEVRVVEDVFRDCTIEIFGVTFKINLIPIPMNGVDVVVGVYWMFENQATVDVAEQLVRTQNSSGGELVVYGKGRKRQPSFCTIAKVRKYLQQGCAGYLAYAVVDQAKGKKLSIANVLMVSEFPDVFLEELPGIPPDRQVEFRIDLVPGSAPVARTPYHLAPPELQELSSQLQELSEKGFIRPSSSPWGAPILFVKKKDGTHRMCIDYRELNKATIKNRYPLPRIDDLFDQLQGTAWFSKIDICSGYHQLKGSGPIEDPGSNELGGSENPKRDQEFFGFSRLLSSVYPRLLSDHCAVNEADKEERVVCLGCGTADGIRDFEIEICTIYTDHRSLRYFLEQPNLNMRQQRWLDVVKDYDCKILCHPGKANVVAGALSRKTSNVSLRIAHLKMLVTTSFLDFVRRAQEEASRDENQNSERVRGQLPLMARDSRGLLMRHDRVWVSLAGGARQTLLEEAHKSRFFIHPGATKMYRDLRVDYWWPGMKGDVARYVESCLTCLKVKAEHQKPHGKMLPLEIPMWKWENITMDLITKLPKTHGSLMRSGVLPQSNWQDLYVKEVVTRHGVPVSIISDRDARFTSRSWERFHADRGTRLHFSTAYHPQTDGQSERTIQILEDMLRTCVLDFGGSWDIYLPLAEFSYKNSFHWSIGMPPYEMLYGRKCRTPICWGKVGQHVLGSTEAIQKTTENIQRIRELLQAAQSRKKSYADRRRC</sequence>
<dbReference type="Pfam" id="PF03732">
    <property type="entry name" value="Retrotrans_gag"/>
    <property type="match status" value="1"/>
</dbReference>
<dbReference type="SUPFAM" id="SSF50630">
    <property type="entry name" value="Acid proteases"/>
    <property type="match status" value="1"/>
</dbReference>
<dbReference type="GO" id="GO:0004190">
    <property type="term" value="F:aspartic-type endopeptidase activity"/>
    <property type="evidence" value="ECO:0007669"/>
    <property type="project" value="InterPro"/>
</dbReference>
<dbReference type="GO" id="GO:0015074">
    <property type="term" value="P:DNA integration"/>
    <property type="evidence" value="ECO:0007669"/>
    <property type="project" value="InterPro"/>
</dbReference>
<evidence type="ECO:0000256" key="1">
    <source>
        <dbReference type="ARBA" id="ARBA00022679"/>
    </source>
</evidence>
<dbReference type="GO" id="GO:0006508">
    <property type="term" value="P:proteolysis"/>
    <property type="evidence" value="ECO:0007669"/>
    <property type="project" value="InterPro"/>
</dbReference>
<organism evidence="9 10">
    <name type="scientific">Centaurea solstitialis</name>
    <name type="common">yellow star-thistle</name>
    <dbReference type="NCBI Taxonomy" id="347529"/>
    <lineage>
        <taxon>Eukaryota</taxon>
        <taxon>Viridiplantae</taxon>
        <taxon>Streptophyta</taxon>
        <taxon>Embryophyta</taxon>
        <taxon>Tracheophyta</taxon>
        <taxon>Spermatophyta</taxon>
        <taxon>Magnoliopsida</taxon>
        <taxon>eudicotyledons</taxon>
        <taxon>Gunneridae</taxon>
        <taxon>Pentapetalae</taxon>
        <taxon>asterids</taxon>
        <taxon>campanulids</taxon>
        <taxon>Asterales</taxon>
        <taxon>Asteraceae</taxon>
        <taxon>Carduoideae</taxon>
        <taxon>Cardueae</taxon>
        <taxon>Centaureinae</taxon>
        <taxon>Centaurea</taxon>
    </lineage>
</organism>
<dbReference type="InterPro" id="IPR043128">
    <property type="entry name" value="Rev_trsase/Diguanyl_cyclase"/>
</dbReference>
<dbReference type="Gene3D" id="3.30.420.10">
    <property type="entry name" value="Ribonuclease H-like superfamily/Ribonuclease H"/>
    <property type="match status" value="1"/>
</dbReference>
<feature type="coiled-coil region" evidence="7">
    <location>
        <begin position="1025"/>
        <end position="1052"/>
    </location>
</feature>